<dbReference type="AlphaFoldDB" id="A0A4Y2SCA2"/>
<comment type="caution">
    <text evidence="1">The sequence shown here is derived from an EMBL/GenBank/DDBJ whole genome shotgun (WGS) entry which is preliminary data.</text>
</comment>
<evidence type="ECO:0000313" key="1">
    <source>
        <dbReference type="EMBL" id="GBN85687.1"/>
    </source>
</evidence>
<reference evidence="1 2" key="1">
    <citation type="journal article" date="2019" name="Sci. Rep.">
        <title>Orb-weaving spider Araneus ventricosus genome elucidates the spidroin gene catalogue.</title>
        <authorList>
            <person name="Kono N."/>
            <person name="Nakamura H."/>
            <person name="Ohtoshi R."/>
            <person name="Moran D.A.P."/>
            <person name="Shinohara A."/>
            <person name="Yoshida Y."/>
            <person name="Fujiwara M."/>
            <person name="Mori M."/>
            <person name="Tomita M."/>
            <person name="Arakawa K."/>
        </authorList>
    </citation>
    <scope>NUCLEOTIDE SEQUENCE [LARGE SCALE GENOMIC DNA]</scope>
</reference>
<organism evidence="1 2">
    <name type="scientific">Araneus ventricosus</name>
    <name type="common">Orbweaver spider</name>
    <name type="synonym">Epeira ventricosa</name>
    <dbReference type="NCBI Taxonomy" id="182803"/>
    <lineage>
        <taxon>Eukaryota</taxon>
        <taxon>Metazoa</taxon>
        <taxon>Ecdysozoa</taxon>
        <taxon>Arthropoda</taxon>
        <taxon>Chelicerata</taxon>
        <taxon>Arachnida</taxon>
        <taxon>Araneae</taxon>
        <taxon>Araneomorphae</taxon>
        <taxon>Entelegynae</taxon>
        <taxon>Araneoidea</taxon>
        <taxon>Araneidae</taxon>
        <taxon>Araneus</taxon>
    </lineage>
</organism>
<dbReference type="EMBL" id="BGPR01020899">
    <property type="protein sequence ID" value="GBN85687.1"/>
    <property type="molecule type" value="Genomic_DNA"/>
</dbReference>
<proteinExistence type="predicted"/>
<dbReference type="Proteomes" id="UP000499080">
    <property type="component" value="Unassembled WGS sequence"/>
</dbReference>
<sequence length="141" mass="15680">MINFITKESADTAQNLRRTTQRRGDSDTGPEGFVGWLQHSGKTSVNDQKVKGSGLNRDLTIVAMGYCNCVSVLGQYSTKHCSAGRITTAINPQRFICFRKAYDKERLLFFSRTLPGGLNCLLFKGSTCHRASWQPRQSATV</sequence>
<evidence type="ECO:0000313" key="2">
    <source>
        <dbReference type="Proteomes" id="UP000499080"/>
    </source>
</evidence>
<gene>
    <name evidence="1" type="ORF">AVEN_156697_1</name>
</gene>
<name>A0A4Y2SCA2_ARAVE</name>
<keyword evidence="2" id="KW-1185">Reference proteome</keyword>
<protein>
    <submittedName>
        <fullName evidence="1">Uncharacterized protein</fullName>
    </submittedName>
</protein>
<accession>A0A4Y2SCA2</accession>